<sequence>MPSIDDSKCVLITGATSGIGRALAFEILKLPTKPTVIGTGRREERLEELSKAGIEALSFELTSEFATLNKALEDTISKHPILDTVVLNAGIQHELDFKKGIDMSSKHVDPLLAKFILIATYRGDRRNDC</sequence>
<dbReference type="GO" id="GO:0016491">
    <property type="term" value="F:oxidoreductase activity"/>
    <property type="evidence" value="ECO:0007669"/>
    <property type="project" value="UniProtKB-KW"/>
</dbReference>
<reference evidence="3" key="1">
    <citation type="submission" date="2020-11" db="EMBL/GenBank/DDBJ databases">
        <authorList>
            <consortium name="DOE Joint Genome Institute"/>
            <person name="Ahrendt S."/>
            <person name="Riley R."/>
            <person name="Andreopoulos W."/>
            <person name="Labutti K."/>
            <person name="Pangilinan J."/>
            <person name="Ruiz-Duenas F.J."/>
            <person name="Barrasa J.M."/>
            <person name="Sanchez-Garcia M."/>
            <person name="Camarero S."/>
            <person name="Miyauchi S."/>
            <person name="Serrano A."/>
            <person name="Linde D."/>
            <person name="Babiker R."/>
            <person name="Drula E."/>
            <person name="Ayuso-Fernandez I."/>
            <person name="Pacheco R."/>
            <person name="Padilla G."/>
            <person name="Ferreira P."/>
            <person name="Barriuso J."/>
            <person name="Kellner H."/>
            <person name="Castanera R."/>
            <person name="Alfaro M."/>
            <person name="Ramirez L."/>
            <person name="Pisabarro A.G."/>
            <person name="Kuo A."/>
            <person name="Tritt A."/>
            <person name="Lipzen A."/>
            <person name="He G."/>
            <person name="Yan M."/>
            <person name="Ng V."/>
            <person name="Cullen D."/>
            <person name="Martin F."/>
            <person name="Rosso M.-N."/>
            <person name="Henrissat B."/>
            <person name="Hibbett D."/>
            <person name="Martinez A.T."/>
            <person name="Grigoriev I.V."/>
        </authorList>
    </citation>
    <scope>NUCLEOTIDE SEQUENCE</scope>
    <source>
        <strain evidence="3">CBS 506.95</strain>
    </source>
</reference>
<comment type="similarity">
    <text evidence="1">Belongs to the short-chain dehydrogenases/reductases (SDR) family.</text>
</comment>
<accession>A0A9P6JX32</accession>
<dbReference type="AlphaFoldDB" id="A0A9P6JX32"/>
<dbReference type="Proteomes" id="UP000807306">
    <property type="component" value="Unassembled WGS sequence"/>
</dbReference>
<keyword evidence="4" id="KW-1185">Reference proteome</keyword>
<dbReference type="Gene3D" id="3.40.50.720">
    <property type="entry name" value="NAD(P)-binding Rossmann-like Domain"/>
    <property type="match status" value="1"/>
</dbReference>
<gene>
    <name evidence="3" type="ORF">CPB83DRAFT_888498</name>
</gene>
<dbReference type="OrthoDB" id="37659at2759"/>
<evidence type="ECO:0000313" key="3">
    <source>
        <dbReference type="EMBL" id="KAF9535833.1"/>
    </source>
</evidence>
<dbReference type="PANTHER" id="PTHR44196:SF1">
    <property type="entry name" value="DEHYDROGENASE_REDUCTASE SDR FAMILY MEMBER 7B"/>
    <property type="match status" value="1"/>
</dbReference>
<dbReference type="EMBL" id="MU157824">
    <property type="protein sequence ID" value="KAF9535833.1"/>
    <property type="molecule type" value="Genomic_DNA"/>
</dbReference>
<evidence type="ECO:0000256" key="1">
    <source>
        <dbReference type="ARBA" id="ARBA00006484"/>
    </source>
</evidence>
<dbReference type="Pfam" id="PF00106">
    <property type="entry name" value="adh_short"/>
    <property type="match status" value="1"/>
</dbReference>
<comment type="caution">
    <text evidence="3">The sequence shown here is derived from an EMBL/GenBank/DDBJ whole genome shotgun (WGS) entry which is preliminary data.</text>
</comment>
<dbReference type="SUPFAM" id="SSF51735">
    <property type="entry name" value="NAD(P)-binding Rossmann-fold domains"/>
    <property type="match status" value="1"/>
</dbReference>
<proteinExistence type="inferred from homology"/>
<dbReference type="GO" id="GO:0016020">
    <property type="term" value="C:membrane"/>
    <property type="evidence" value="ECO:0007669"/>
    <property type="project" value="TreeGrafter"/>
</dbReference>
<evidence type="ECO:0000313" key="4">
    <source>
        <dbReference type="Proteomes" id="UP000807306"/>
    </source>
</evidence>
<dbReference type="InterPro" id="IPR002347">
    <property type="entry name" value="SDR_fam"/>
</dbReference>
<dbReference type="InterPro" id="IPR036291">
    <property type="entry name" value="NAD(P)-bd_dom_sf"/>
</dbReference>
<keyword evidence="2" id="KW-0560">Oxidoreductase</keyword>
<dbReference type="PRINTS" id="PR00081">
    <property type="entry name" value="GDHRDH"/>
</dbReference>
<dbReference type="PANTHER" id="PTHR44196">
    <property type="entry name" value="DEHYDROGENASE/REDUCTASE SDR FAMILY MEMBER 7B"/>
    <property type="match status" value="1"/>
</dbReference>
<protein>
    <submittedName>
        <fullName evidence="3">Uncharacterized protein</fullName>
    </submittedName>
</protein>
<evidence type="ECO:0000256" key="2">
    <source>
        <dbReference type="ARBA" id="ARBA00023002"/>
    </source>
</evidence>
<name>A0A9P6JX32_9AGAR</name>
<organism evidence="3 4">
    <name type="scientific">Crepidotus variabilis</name>
    <dbReference type="NCBI Taxonomy" id="179855"/>
    <lineage>
        <taxon>Eukaryota</taxon>
        <taxon>Fungi</taxon>
        <taxon>Dikarya</taxon>
        <taxon>Basidiomycota</taxon>
        <taxon>Agaricomycotina</taxon>
        <taxon>Agaricomycetes</taxon>
        <taxon>Agaricomycetidae</taxon>
        <taxon>Agaricales</taxon>
        <taxon>Agaricineae</taxon>
        <taxon>Crepidotaceae</taxon>
        <taxon>Crepidotus</taxon>
    </lineage>
</organism>